<dbReference type="PANTHER" id="PTHR19384">
    <property type="entry name" value="NITRIC OXIDE SYNTHASE-RELATED"/>
    <property type="match status" value="1"/>
</dbReference>
<dbReference type="EMBL" id="JNVC02000001">
    <property type="protein sequence ID" value="KEZ53691.1"/>
    <property type="molecule type" value="Genomic_DNA"/>
</dbReference>
<protein>
    <recommendedName>
        <fullName evidence="14">Bifunctional cytochrome P450/NADPH--P450 reductase</fullName>
    </recommendedName>
    <domain>
        <recommendedName>
            <fullName evidence="14">Cytochrome P450</fullName>
            <ecNumber evidence="14">1.14.14.1</ecNumber>
        </recommendedName>
    </domain>
    <domain>
        <recommendedName>
            <fullName evidence="14">NADPH--cytochrome P450 reductase</fullName>
            <ecNumber evidence="14">1.6.2.4</ecNumber>
        </recommendedName>
    </domain>
</protein>
<dbReference type="Proteomes" id="UP000028549">
    <property type="component" value="Unassembled WGS sequence"/>
</dbReference>
<dbReference type="Gene3D" id="1.10.630.10">
    <property type="entry name" value="Cytochrome P450"/>
    <property type="match status" value="1"/>
</dbReference>
<dbReference type="SUPFAM" id="SSF63380">
    <property type="entry name" value="Riboflavin synthase domain-like"/>
    <property type="match status" value="1"/>
</dbReference>
<evidence type="ECO:0000256" key="3">
    <source>
        <dbReference type="ARBA" id="ARBA00022617"/>
    </source>
</evidence>
<dbReference type="GO" id="GO:0004783">
    <property type="term" value="F:sulfite reductase (NADPH) activity"/>
    <property type="evidence" value="ECO:0007669"/>
    <property type="project" value="UniProtKB-EC"/>
</dbReference>
<comment type="catalytic activity">
    <reaction evidence="14">
        <text>an organic molecule + reduced [NADPH--hemoprotein reductase] + O2 = an alcohol + oxidized [NADPH--hemoprotein reductase] + H2O + H(+)</text>
        <dbReference type="Rhea" id="RHEA:17149"/>
        <dbReference type="Rhea" id="RHEA-COMP:11964"/>
        <dbReference type="Rhea" id="RHEA-COMP:11965"/>
        <dbReference type="ChEBI" id="CHEBI:15377"/>
        <dbReference type="ChEBI" id="CHEBI:15378"/>
        <dbReference type="ChEBI" id="CHEBI:15379"/>
        <dbReference type="ChEBI" id="CHEBI:30879"/>
        <dbReference type="ChEBI" id="CHEBI:57618"/>
        <dbReference type="ChEBI" id="CHEBI:58210"/>
        <dbReference type="ChEBI" id="CHEBI:142491"/>
        <dbReference type="EC" id="1.14.14.1"/>
    </reaction>
</comment>
<evidence type="ECO:0000259" key="16">
    <source>
        <dbReference type="PROSITE" id="PS50902"/>
    </source>
</evidence>
<dbReference type="Pfam" id="PF00067">
    <property type="entry name" value="p450"/>
    <property type="match status" value="1"/>
</dbReference>
<gene>
    <name evidence="18" type="ORF">GS18_0201580</name>
</gene>
<evidence type="ECO:0000256" key="2">
    <source>
        <dbReference type="ARBA" id="ARBA00022448"/>
    </source>
</evidence>
<dbReference type="PANTHER" id="PTHR19384:SF17">
    <property type="entry name" value="NADPH--CYTOCHROME P450 REDUCTASE"/>
    <property type="match status" value="1"/>
</dbReference>
<dbReference type="Pfam" id="PF00258">
    <property type="entry name" value="Flavodoxin_1"/>
    <property type="match status" value="1"/>
</dbReference>
<dbReference type="Pfam" id="PF00175">
    <property type="entry name" value="NAD_binding_1"/>
    <property type="match status" value="1"/>
</dbReference>
<sequence length="1056" mass="118164">MTNSAQLPQPKTYGPLGSLPVINKEKPLQSYMKLARELGPIFQFQFPGRMSTFVSSAALAEEICDETRFDKKVGPALQKVRAFGGDGLFTSETAEPNWKKAHNILLPSFSQQAMKGYHAKMTDIAIQLIQKWTRLNPAEEIDVPEDMTRLTLDTIGLCGFNYRFNSFYRENAHPFVDSMVRALDEAMNQTQRLGIHDKLMVKSKKQFNEDIQYMFGLVDELIAERKRNGDQGEDDLLSYMLKGTDPETGETLDDENIRYQIITFLIAGHETTSGLLSFTVYFLMNHPNVLKKAQEEVDEVLGSDVPDYKQVKKLKYVRMVLNEALRLWPTAPAFSVYAKQDTTLTGEYPVNKDDTFTLLVPELHRDSSVWGDDAEHFRPERFEDASSIPYHAYKPFGNGQRACIGQQFALHEATLVLGMILQHFEFIDHKGYQLDVKETLTLKPDGLTIRVSPRKPGMTFTASAVEEAKPEKQETNQAAVITHGTPLLVLFGSNMGTAEGIALDLAEKGRQYGFDAKTAPLNEYAGGLPAEGAVLIVSASYNGNPPDNADEFVSWLHETGKDTLNGVSYAVFGCGDHNWATTYQRIPDFIDEQLQQKGARRLSEAGHGDASEDFEGDYEKWTGSLWSNLAKGLAIELDQNEQDSRSLTLQAVSVVSDTPLARTHHAFTAEVSKNGELQHEESCRNTRHIELSLPEGITYKEGDHLGVLPVNPDSLVERVLSRFRLNGEDYVKLTGDPGKAVHLPAEKPVKLRELISHYAEFQEPATRSQIRALAAHTVCPPHVIELEKLLEDDIYKTEILGKRITMLELTEKYLACEIPFEKFLLLLPALKARYYSISSSPLHKKGEASITVSVVRADAWSGNGEYKGIASNYLAERSEGDKIACFISTPKSNFQLPEQTGTPIVMVGPGTGIAPFRGFIQTRRSLKESGETLGAAHLFFGCRNPEHDFLYQEELEKAEQEGLVTLHTAFSRHSGSEKVYVQHRLAENADIILPLLKDTGRLYICGDGSKMAPDVEQTLIECYMYFYQTTEEEASAWLESMEKDGRYAKDVWAGAK</sequence>
<dbReference type="OrthoDB" id="9789468at2"/>
<reference evidence="18 19" key="1">
    <citation type="journal article" date="2005" name="Int. J. Syst. Evol. Microbiol.">
        <title>Bacillus cibi sp. nov., isolated from jeotgal, a traditional Korean fermented seafood.</title>
        <authorList>
            <person name="Yoon J.H."/>
            <person name="Lee C.H."/>
            <person name="Oh T.K."/>
        </authorList>
    </citation>
    <scope>NUCLEOTIDE SEQUENCE [LARGE SCALE GENOMIC DNA]</scope>
    <source>
        <strain evidence="18 19">DSM 16189</strain>
    </source>
</reference>
<keyword evidence="2 14" id="KW-0813">Transport</keyword>
<dbReference type="STRING" id="246786.GS18_0201580"/>
<evidence type="ECO:0000256" key="15">
    <source>
        <dbReference type="PIRSR" id="PIRSR000209-1"/>
    </source>
</evidence>
<dbReference type="InterPro" id="IPR036396">
    <property type="entry name" value="Cyt_P450_sf"/>
</dbReference>
<dbReference type="GO" id="GO:0003958">
    <property type="term" value="F:NADPH-hemoprotein reductase activity"/>
    <property type="evidence" value="ECO:0007669"/>
    <property type="project" value="UniProtKB-UniRule"/>
</dbReference>
<evidence type="ECO:0000256" key="14">
    <source>
        <dbReference type="PIRNR" id="PIRNR000209"/>
    </source>
</evidence>
<organism evidence="18 19">
    <name type="scientific">Metabacillus indicus</name>
    <name type="common">Bacillus indicus</name>
    <dbReference type="NCBI Taxonomy" id="246786"/>
    <lineage>
        <taxon>Bacteria</taxon>
        <taxon>Bacillati</taxon>
        <taxon>Bacillota</taxon>
        <taxon>Bacilli</taxon>
        <taxon>Bacillales</taxon>
        <taxon>Bacillaceae</taxon>
        <taxon>Metabacillus</taxon>
    </lineage>
</organism>
<dbReference type="Gene3D" id="2.40.30.10">
    <property type="entry name" value="Translation factors"/>
    <property type="match status" value="1"/>
</dbReference>
<dbReference type="PIRSF" id="PIRSF000209">
    <property type="entry name" value="Bifunctional_P450_P450R"/>
    <property type="match status" value="1"/>
</dbReference>
<dbReference type="InterPro" id="IPR001433">
    <property type="entry name" value="OxRdtase_FAD/NAD-bd"/>
</dbReference>
<keyword evidence="8 14" id="KW-0521">NADP</keyword>
<dbReference type="PROSITE" id="PS00086">
    <property type="entry name" value="CYTOCHROME_P450"/>
    <property type="match status" value="1"/>
</dbReference>
<dbReference type="PROSITE" id="PS51384">
    <property type="entry name" value="FAD_FR"/>
    <property type="match status" value="1"/>
</dbReference>
<dbReference type="Gene3D" id="3.40.50.360">
    <property type="match status" value="1"/>
</dbReference>
<evidence type="ECO:0000256" key="9">
    <source>
        <dbReference type="ARBA" id="ARBA00023002"/>
    </source>
</evidence>
<evidence type="ECO:0000256" key="5">
    <source>
        <dbReference type="ARBA" id="ARBA00022643"/>
    </source>
</evidence>
<evidence type="ECO:0000259" key="17">
    <source>
        <dbReference type="PROSITE" id="PS51384"/>
    </source>
</evidence>
<keyword evidence="5 14" id="KW-0288">FMN</keyword>
<comment type="catalytic activity">
    <reaction evidence="12 14">
        <text>2 oxidized [cytochrome P450] + NADPH = 2 reduced [cytochrome P450] + NADP(+) + H(+)</text>
        <dbReference type="Rhea" id="RHEA:24040"/>
        <dbReference type="Rhea" id="RHEA-COMP:14627"/>
        <dbReference type="Rhea" id="RHEA-COMP:14628"/>
        <dbReference type="ChEBI" id="CHEBI:15378"/>
        <dbReference type="ChEBI" id="CHEBI:55376"/>
        <dbReference type="ChEBI" id="CHEBI:57783"/>
        <dbReference type="ChEBI" id="CHEBI:58349"/>
        <dbReference type="ChEBI" id="CHEBI:60344"/>
        <dbReference type="EC" id="1.6.2.4"/>
    </reaction>
</comment>
<comment type="cofactor">
    <cofactor evidence="14 15">
        <name>heme</name>
        <dbReference type="ChEBI" id="CHEBI:30413"/>
    </cofactor>
</comment>
<keyword evidence="7 14" id="KW-0274">FAD</keyword>
<dbReference type="SUPFAM" id="SSF48264">
    <property type="entry name" value="Cytochrome P450"/>
    <property type="match status" value="1"/>
</dbReference>
<dbReference type="FunFam" id="3.40.50.80:FF:000001">
    <property type="entry name" value="NADPH--cytochrome P450 reductase 1"/>
    <property type="match status" value="1"/>
</dbReference>
<dbReference type="InterPro" id="IPR017927">
    <property type="entry name" value="FAD-bd_FR_type"/>
</dbReference>
<evidence type="ECO:0000313" key="19">
    <source>
        <dbReference type="Proteomes" id="UP000028549"/>
    </source>
</evidence>
<comment type="catalytic activity">
    <reaction evidence="13">
        <text>hydrogen sulfide + 3 NADP(+) + 3 H2O = sulfite + 3 NADPH + 4 H(+)</text>
        <dbReference type="Rhea" id="RHEA:13801"/>
        <dbReference type="ChEBI" id="CHEBI:15377"/>
        <dbReference type="ChEBI" id="CHEBI:15378"/>
        <dbReference type="ChEBI" id="CHEBI:17359"/>
        <dbReference type="ChEBI" id="CHEBI:29919"/>
        <dbReference type="ChEBI" id="CHEBI:57783"/>
        <dbReference type="ChEBI" id="CHEBI:58349"/>
        <dbReference type="EC" id="1.8.1.2"/>
    </reaction>
</comment>
<evidence type="ECO:0000256" key="4">
    <source>
        <dbReference type="ARBA" id="ARBA00022630"/>
    </source>
</evidence>
<keyword evidence="9 14" id="KW-0560">Oxidoreductase</keyword>
<dbReference type="RefSeq" id="WP_029565297.1">
    <property type="nucleotide sequence ID" value="NZ_JNVC02000001.1"/>
</dbReference>
<dbReference type="InterPro" id="IPR017972">
    <property type="entry name" value="Cyt_P450_CS"/>
</dbReference>
<evidence type="ECO:0000256" key="8">
    <source>
        <dbReference type="ARBA" id="ARBA00022857"/>
    </source>
</evidence>
<keyword evidence="4 14" id="KW-0285">Flavoprotein</keyword>
<dbReference type="InterPro" id="IPR001128">
    <property type="entry name" value="Cyt_P450"/>
</dbReference>
<evidence type="ECO:0000256" key="11">
    <source>
        <dbReference type="ARBA" id="ARBA00023033"/>
    </source>
</evidence>
<evidence type="ECO:0000256" key="1">
    <source>
        <dbReference type="ARBA" id="ARBA00010018"/>
    </source>
</evidence>
<dbReference type="FunFam" id="1.10.630.10:FF:000040">
    <property type="entry name" value="Bifunctional cytochrome P450/NADPH--P450 reductase"/>
    <property type="match status" value="1"/>
</dbReference>
<keyword evidence="6 14" id="KW-0479">Metal-binding</keyword>
<dbReference type="CDD" id="cd11068">
    <property type="entry name" value="CYP120A1"/>
    <property type="match status" value="1"/>
</dbReference>
<comment type="function">
    <text evidence="14">Functions as a fatty acid monooxygenase.</text>
</comment>
<dbReference type="Gene3D" id="1.20.990.10">
    <property type="entry name" value="NADPH-cytochrome p450 Reductase, Chain A, domain 3"/>
    <property type="match status" value="1"/>
</dbReference>
<dbReference type="GO" id="GO:0005829">
    <property type="term" value="C:cytosol"/>
    <property type="evidence" value="ECO:0007669"/>
    <property type="project" value="TreeGrafter"/>
</dbReference>
<dbReference type="GO" id="GO:0020037">
    <property type="term" value="F:heme binding"/>
    <property type="evidence" value="ECO:0007669"/>
    <property type="project" value="UniProtKB-UniRule"/>
</dbReference>
<dbReference type="InterPro" id="IPR008254">
    <property type="entry name" value="Flavodoxin/NO_synth"/>
</dbReference>
<evidence type="ECO:0000256" key="10">
    <source>
        <dbReference type="ARBA" id="ARBA00023004"/>
    </source>
</evidence>
<keyword evidence="11 14" id="KW-0503">Monooxygenase</keyword>
<keyword evidence="19" id="KW-1185">Reference proteome</keyword>
<keyword evidence="3 14" id="KW-0349">Heme</keyword>
<keyword evidence="14" id="KW-0249">Electron transport</keyword>
<dbReference type="EC" id="1.6.2.4" evidence="14"/>
<feature type="domain" description="Flavodoxin-like" evidence="16">
    <location>
        <begin position="487"/>
        <end position="626"/>
    </location>
</feature>
<dbReference type="PROSITE" id="PS50902">
    <property type="entry name" value="FLAVODOXIN_LIKE"/>
    <property type="match status" value="1"/>
</dbReference>
<dbReference type="InterPro" id="IPR039261">
    <property type="entry name" value="FNR_nucleotide-bd"/>
</dbReference>
<dbReference type="EC" id="1.14.14.1" evidence="14"/>
<dbReference type="InterPro" id="IPR003097">
    <property type="entry name" value="CysJ-like_FAD-binding"/>
</dbReference>
<evidence type="ECO:0000313" key="18">
    <source>
        <dbReference type="EMBL" id="KEZ53691.1"/>
    </source>
</evidence>
<dbReference type="InterPro" id="IPR017938">
    <property type="entry name" value="Riboflavin_synthase-like_b-brl"/>
</dbReference>
<dbReference type="InterPro" id="IPR023173">
    <property type="entry name" value="NADPH_Cyt_P450_Rdtase_alpha"/>
</dbReference>
<dbReference type="InterPro" id="IPR023206">
    <property type="entry name" value="Bifunctional_P450_P450_red"/>
</dbReference>
<dbReference type="CDD" id="cd06206">
    <property type="entry name" value="bifunctional_CYPOR"/>
    <property type="match status" value="1"/>
</dbReference>
<proteinExistence type="inferred from homology"/>
<comment type="cofactor">
    <cofactor evidence="14">
        <name>FAD</name>
        <dbReference type="ChEBI" id="CHEBI:57692"/>
    </cofactor>
    <cofactor evidence="14">
        <name>FMN</name>
        <dbReference type="ChEBI" id="CHEBI:58210"/>
    </cofactor>
</comment>
<dbReference type="PRINTS" id="PR00371">
    <property type="entry name" value="FPNCR"/>
</dbReference>
<evidence type="ECO:0000256" key="6">
    <source>
        <dbReference type="ARBA" id="ARBA00022723"/>
    </source>
</evidence>
<comment type="similarity">
    <text evidence="1 14">In the N-terminal section; belongs to the cytochrome P450 family.</text>
</comment>
<name>A0A084H279_METID</name>
<evidence type="ECO:0000256" key="13">
    <source>
        <dbReference type="ARBA" id="ARBA00052219"/>
    </source>
</evidence>
<evidence type="ECO:0000256" key="7">
    <source>
        <dbReference type="ARBA" id="ARBA00022827"/>
    </source>
</evidence>
<dbReference type="Pfam" id="PF00667">
    <property type="entry name" value="FAD_binding_1"/>
    <property type="match status" value="1"/>
</dbReference>
<evidence type="ECO:0000256" key="12">
    <source>
        <dbReference type="ARBA" id="ARBA00049342"/>
    </source>
</evidence>
<dbReference type="InterPro" id="IPR029039">
    <property type="entry name" value="Flavoprotein-like_sf"/>
</dbReference>
<dbReference type="InterPro" id="IPR001709">
    <property type="entry name" value="Flavoprot_Pyr_Nucl_cyt_Rdtase"/>
</dbReference>
<accession>A0A084H279</accession>
<keyword evidence="10 14" id="KW-0408">Iron</keyword>
<dbReference type="SUPFAM" id="SSF52218">
    <property type="entry name" value="Flavoproteins"/>
    <property type="match status" value="1"/>
</dbReference>
<comment type="caution">
    <text evidence="18">The sequence shown here is derived from an EMBL/GenBank/DDBJ whole genome shotgun (WGS) entry which is preliminary data.</text>
</comment>
<feature type="binding site" description="axial binding residue" evidence="15">
    <location>
        <position position="403"/>
    </location>
    <ligand>
        <name>heme</name>
        <dbReference type="ChEBI" id="CHEBI:30413"/>
    </ligand>
    <ligandPart>
        <name>Fe</name>
        <dbReference type="ChEBI" id="CHEBI:18248"/>
    </ligandPart>
</feature>
<dbReference type="PRINTS" id="PR00369">
    <property type="entry name" value="FLAVODOXIN"/>
</dbReference>
<dbReference type="Gene3D" id="3.40.50.80">
    <property type="entry name" value="Nucleotide-binding domain of ferredoxin-NADP reductase (FNR) module"/>
    <property type="match status" value="1"/>
</dbReference>
<dbReference type="GO" id="GO:0070330">
    <property type="term" value="F:aromatase activity"/>
    <property type="evidence" value="ECO:0007669"/>
    <property type="project" value="UniProtKB-UniRule"/>
</dbReference>
<dbReference type="GO" id="GO:0010181">
    <property type="term" value="F:FMN binding"/>
    <property type="evidence" value="ECO:0007669"/>
    <property type="project" value="UniProtKB-UniRule"/>
</dbReference>
<feature type="domain" description="FAD-binding FR-type" evidence="17">
    <location>
        <begin position="664"/>
        <end position="897"/>
    </location>
</feature>
<dbReference type="InterPro" id="IPR001094">
    <property type="entry name" value="Flavdoxin-like"/>
</dbReference>
<dbReference type="AlphaFoldDB" id="A0A084H279"/>
<dbReference type="GO" id="GO:0005506">
    <property type="term" value="F:iron ion binding"/>
    <property type="evidence" value="ECO:0007669"/>
    <property type="project" value="UniProtKB-UniRule"/>
</dbReference>
<dbReference type="SUPFAM" id="SSF52343">
    <property type="entry name" value="Ferredoxin reductase-like, C-terminal NADP-linked domain"/>
    <property type="match status" value="1"/>
</dbReference>
<dbReference type="GO" id="GO:0050660">
    <property type="term" value="F:flavin adenine dinucleotide binding"/>
    <property type="evidence" value="ECO:0007669"/>
    <property type="project" value="TreeGrafter"/>
</dbReference>